<dbReference type="EMBL" id="JAGIOO010000001">
    <property type="protein sequence ID" value="MBP2476124.1"/>
    <property type="molecule type" value="Genomic_DNA"/>
</dbReference>
<comment type="caution">
    <text evidence="1">The sequence shown here is derived from an EMBL/GenBank/DDBJ whole genome shotgun (WGS) entry which is preliminary data.</text>
</comment>
<proteinExistence type="predicted"/>
<gene>
    <name evidence="1" type="ORF">JOF53_004996</name>
</gene>
<evidence type="ECO:0000313" key="1">
    <source>
        <dbReference type="EMBL" id="MBP2476124.1"/>
    </source>
</evidence>
<organism evidence="1 2">
    <name type="scientific">Crossiella equi</name>
    <dbReference type="NCBI Taxonomy" id="130796"/>
    <lineage>
        <taxon>Bacteria</taxon>
        <taxon>Bacillati</taxon>
        <taxon>Actinomycetota</taxon>
        <taxon>Actinomycetes</taxon>
        <taxon>Pseudonocardiales</taxon>
        <taxon>Pseudonocardiaceae</taxon>
        <taxon>Crossiella</taxon>
    </lineage>
</organism>
<name>A0ABS5AIS7_9PSEU</name>
<dbReference type="Proteomes" id="UP001519363">
    <property type="component" value="Unassembled WGS sequence"/>
</dbReference>
<evidence type="ECO:0000313" key="2">
    <source>
        <dbReference type="Proteomes" id="UP001519363"/>
    </source>
</evidence>
<dbReference type="RefSeq" id="WP_086783018.1">
    <property type="nucleotide sequence ID" value="NZ_JAGIOO010000001.1"/>
</dbReference>
<sequence>MTGIHSDLPALQAHAQAVQGVADRVQKAAGAAANGARNLEAWGVLLYPYGETVVNTLNGSVATMIAALSETGAVCGAAVEDCRATYEQVEQAMEQMFKGMGK</sequence>
<protein>
    <submittedName>
        <fullName evidence="1">Uncharacterized protein YukE</fullName>
    </submittedName>
</protein>
<accession>A0ABS5AIS7</accession>
<keyword evidence="2" id="KW-1185">Reference proteome</keyword>
<reference evidence="1 2" key="1">
    <citation type="submission" date="2021-03" db="EMBL/GenBank/DDBJ databases">
        <title>Sequencing the genomes of 1000 actinobacteria strains.</title>
        <authorList>
            <person name="Klenk H.-P."/>
        </authorList>
    </citation>
    <scope>NUCLEOTIDE SEQUENCE [LARGE SCALE GENOMIC DNA]</scope>
    <source>
        <strain evidence="1 2">DSM 44580</strain>
    </source>
</reference>